<accession>A0A816IWE0</accession>
<dbReference type="AlphaFoldDB" id="A0A816IWE0"/>
<sequence length="108" mass="12376">MVLVVMCGWMRHFGIVHKRFSHGVCLFQGIISIWCYFVLTMALKKRSTILTLHGYGQIMFILILLMSGKEFCSYSVDVAMVQRSEKFCKESTATKDLLSNGDNQEIIM</sequence>
<evidence type="ECO:0000256" key="1">
    <source>
        <dbReference type="SAM" id="Phobius"/>
    </source>
</evidence>
<dbReference type="EMBL" id="HG994373">
    <property type="protein sequence ID" value="CAF1759800.1"/>
    <property type="molecule type" value="Genomic_DNA"/>
</dbReference>
<dbReference type="Proteomes" id="UP001295469">
    <property type="component" value="Chromosome C09"/>
</dbReference>
<evidence type="ECO:0000313" key="2">
    <source>
        <dbReference type="EMBL" id="CAF1759800.1"/>
    </source>
</evidence>
<feature type="transmembrane region" description="Helical" evidence="1">
    <location>
        <begin position="20"/>
        <end position="43"/>
    </location>
</feature>
<proteinExistence type="predicted"/>
<name>A0A816IWE0_BRANA</name>
<reference evidence="2" key="1">
    <citation type="submission" date="2021-01" db="EMBL/GenBank/DDBJ databases">
        <authorList>
            <consortium name="Genoscope - CEA"/>
            <person name="William W."/>
        </authorList>
    </citation>
    <scope>NUCLEOTIDE SEQUENCE</scope>
</reference>
<feature type="transmembrane region" description="Helical" evidence="1">
    <location>
        <begin position="50"/>
        <end position="68"/>
    </location>
</feature>
<gene>
    <name evidence="2" type="ORF">DARMORV10_C09P44990.1</name>
</gene>
<protein>
    <submittedName>
        <fullName evidence="2">(rape) hypothetical protein</fullName>
    </submittedName>
</protein>
<feature type="non-terminal residue" evidence="2">
    <location>
        <position position="108"/>
    </location>
</feature>
<keyword evidence="1" id="KW-1133">Transmembrane helix</keyword>
<keyword evidence="1" id="KW-0472">Membrane</keyword>
<keyword evidence="1" id="KW-0812">Transmembrane</keyword>
<organism evidence="2">
    <name type="scientific">Brassica napus</name>
    <name type="common">Rape</name>
    <dbReference type="NCBI Taxonomy" id="3708"/>
    <lineage>
        <taxon>Eukaryota</taxon>
        <taxon>Viridiplantae</taxon>
        <taxon>Streptophyta</taxon>
        <taxon>Embryophyta</taxon>
        <taxon>Tracheophyta</taxon>
        <taxon>Spermatophyta</taxon>
        <taxon>Magnoliopsida</taxon>
        <taxon>eudicotyledons</taxon>
        <taxon>Gunneridae</taxon>
        <taxon>Pentapetalae</taxon>
        <taxon>rosids</taxon>
        <taxon>malvids</taxon>
        <taxon>Brassicales</taxon>
        <taxon>Brassicaceae</taxon>
        <taxon>Brassiceae</taxon>
        <taxon>Brassica</taxon>
    </lineage>
</organism>